<feature type="compositionally biased region" description="Basic and acidic residues" evidence="1">
    <location>
        <begin position="226"/>
        <end position="252"/>
    </location>
</feature>
<proteinExistence type="predicted"/>
<dbReference type="AlphaFoldDB" id="A0ABC8YWT4"/>
<reference evidence="3" key="1">
    <citation type="submission" date="2024-06" db="EMBL/GenBank/DDBJ databases">
        <authorList>
            <person name="Ryan C."/>
        </authorList>
    </citation>
    <scope>NUCLEOTIDE SEQUENCE [LARGE SCALE GENOMIC DNA]</scope>
</reference>
<gene>
    <name evidence="2" type="ORF">URODEC1_LOCUS38658</name>
</gene>
<protein>
    <submittedName>
        <fullName evidence="2">Uncharacterized protein</fullName>
    </submittedName>
</protein>
<keyword evidence="3" id="KW-1185">Reference proteome</keyword>
<sequence length="280" mass="31479">MRAITGAIVSSKPCSLVKAFHILDIFYNSDASDLLSADCAAYISTATEAIREHEFFRRELRGNQQQGAANLEAHDYEGEMKHQDRERKGDIAGSQSQRDSAAEVEPDVAAGEKKSKKKKNKEDRLHGGAVAGVESHIPSSPEINREKRKKEKHSVKEVIVNVKQEPDLVADEELLSEKKNKKKKEKVRIKLEEAGDVDKVGGKIVKDGGSQQNVASGEKKRKKKKHEAEEVNYKDVKQEEKMVCDGDLDSEKKRKKKRGRGDNDDNALEQVEHTKKKQRK</sequence>
<evidence type="ECO:0000313" key="2">
    <source>
        <dbReference type="EMBL" id="CAL4950914.1"/>
    </source>
</evidence>
<dbReference type="EMBL" id="OZ075127">
    <property type="protein sequence ID" value="CAL4950914.1"/>
    <property type="molecule type" value="Genomic_DNA"/>
</dbReference>
<dbReference type="Proteomes" id="UP001497457">
    <property type="component" value="Chromosome 17b"/>
</dbReference>
<feature type="compositionally biased region" description="Basic and acidic residues" evidence="1">
    <location>
        <begin position="79"/>
        <end position="90"/>
    </location>
</feature>
<feature type="region of interest" description="Disordered" evidence="1">
    <location>
        <begin position="79"/>
        <end position="155"/>
    </location>
</feature>
<feature type="region of interest" description="Disordered" evidence="1">
    <location>
        <begin position="198"/>
        <end position="280"/>
    </location>
</feature>
<reference evidence="2 3" key="2">
    <citation type="submission" date="2024-10" db="EMBL/GenBank/DDBJ databases">
        <authorList>
            <person name="Ryan C."/>
        </authorList>
    </citation>
    <scope>NUCLEOTIDE SEQUENCE [LARGE SCALE GENOMIC DNA]</scope>
</reference>
<evidence type="ECO:0000313" key="3">
    <source>
        <dbReference type="Proteomes" id="UP001497457"/>
    </source>
</evidence>
<name>A0ABC8YWT4_9POAL</name>
<evidence type="ECO:0000256" key="1">
    <source>
        <dbReference type="SAM" id="MobiDB-lite"/>
    </source>
</evidence>
<accession>A0ABC8YWT4</accession>
<organism evidence="2 3">
    <name type="scientific">Urochloa decumbens</name>
    <dbReference type="NCBI Taxonomy" id="240449"/>
    <lineage>
        <taxon>Eukaryota</taxon>
        <taxon>Viridiplantae</taxon>
        <taxon>Streptophyta</taxon>
        <taxon>Embryophyta</taxon>
        <taxon>Tracheophyta</taxon>
        <taxon>Spermatophyta</taxon>
        <taxon>Magnoliopsida</taxon>
        <taxon>Liliopsida</taxon>
        <taxon>Poales</taxon>
        <taxon>Poaceae</taxon>
        <taxon>PACMAD clade</taxon>
        <taxon>Panicoideae</taxon>
        <taxon>Panicodae</taxon>
        <taxon>Paniceae</taxon>
        <taxon>Melinidinae</taxon>
        <taxon>Urochloa</taxon>
    </lineage>
</organism>